<dbReference type="Pfam" id="PF07686">
    <property type="entry name" value="V-set"/>
    <property type="match status" value="1"/>
</dbReference>
<accession>A0A498MGT2</accession>
<evidence type="ECO:0000256" key="4">
    <source>
        <dbReference type="SAM" id="MobiDB-lite"/>
    </source>
</evidence>
<dbReference type="InterPro" id="IPR013783">
    <property type="entry name" value="Ig-like_fold"/>
</dbReference>
<evidence type="ECO:0000256" key="2">
    <source>
        <dbReference type="ARBA" id="ARBA00022692"/>
    </source>
</evidence>
<proteinExistence type="predicted"/>
<feature type="region of interest" description="Disordered" evidence="4">
    <location>
        <begin position="1"/>
        <end position="24"/>
    </location>
</feature>
<keyword evidence="5" id="KW-1133">Transmembrane helix</keyword>
<keyword evidence="2 5" id="KW-0812">Transmembrane</keyword>
<evidence type="ECO:0000313" key="8">
    <source>
        <dbReference type="Proteomes" id="UP000290572"/>
    </source>
</evidence>
<dbReference type="InterPro" id="IPR036179">
    <property type="entry name" value="Ig-like_dom_sf"/>
</dbReference>
<evidence type="ECO:0000259" key="6">
    <source>
        <dbReference type="SMART" id="SM00409"/>
    </source>
</evidence>
<dbReference type="AlphaFoldDB" id="A0A498MGT2"/>
<evidence type="ECO:0000256" key="5">
    <source>
        <dbReference type="SAM" id="Phobius"/>
    </source>
</evidence>
<gene>
    <name evidence="7" type="ORF">ROHU_026179</name>
</gene>
<protein>
    <submittedName>
        <fullName evidence="7">CMRF35-like molecule 5 isoform X1</fullName>
    </submittedName>
</protein>
<dbReference type="InterPro" id="IPR013106">
    <property type="entry name" value="Ig_V-set"/>
</dbReference>
<dbReference type="Gene3D" id="2.60.40.10">
    <property type="entry name" value="Immunoglobulins"/>
    <property type="match status" value="1"/>
</dbReference>
<feature type="domain" description="Immunoglobulin" evidence="6">
    <location>
        <begin position="104"/>
        <end position="198"/>
    </location>
</feature>
<dbReference type="GO" id="GO:0004888">
    <property type="term" value="F:transmembrane signaling receptor activity"/>
    <property type="evidence" value="ECO:0007669"/>
    <property type="project" value="TreeGrafter"/>
</dbReference>
<dbReference type="STRING" id="84645.A0A498MGT2"/>
<reference evidence="7 8" key="1">
    <citation type="submission" date="2018-03" db="EMBL/GenBank/DDBJ databases">
        <title>Draft genome sequence of Rohu Carp (Labeo rohita).</title>
        <authorList>
            <person name="Das P."/>
            <person name="Kushwaha B."/>
            <person name="Joshi C.G."/>
            <person name="Kumar D."/>
            <person name="Nagpure N.S."/>
            <person name="Sahoo L."/>
            <person name="Das S.P."/>
            <person name="Bit A."/>
            <person name="Patnaik S."/>
            <person name="Meher P.K."/>
            <person name="Jayasankar P."/>
            <person name="Koringa P.G."/>
            <person name="Patel N.V."/>
            <person name="Hinsu A.T."/>
            <person name="Kumar R."/>
            <person name="Pandey M."/>
            <person name="Agarwal S."/>
            <person name="Srivastava S."/>
            <person name="Singh M."/>
            <person name="Iquebal M.A."/>
            <person name="Jaiswal S."/>
            <person name="Angadi U.B."/>
            <person name="Kumar N."/>
            <person name="Raza M."/>
            <person name="Shah T.M."/>
            <person name="Rai A."/>
            <person name="Jena J.K."/>
        </authorList>
    </citation>
    <scope>NUCLEOTIDE SEQUENCE [LARGE SCALE GENOMIC DNA]</scope>
    <source>
        <strain evidence="7">DASCIFA01</strain>
        <tissue evidence="7">Testis</tissue>
    </source>
</reference>
<dbReference type="EMBL" id="QBIY01012713">
    <property type="protein sequence ID" value="RXN18572.1"/>
    <property type="molecule type" value="Genomic_DNA"/>
</dbReference>
<dbReference type="PANTHER" id="PTHR11860">
    <property type="entry name" value="POLYMERIC-IMMUNOGLOBULIN RECEPTOR"/>
    <property type="match status" value="1"/>
</dbReference>
<dbReference type="Proteomes" id="UP000290572">
    <property type="component" value="Unassembled WGS sequence"/>
</dbReference>
<name>A0A498MGT2_LABRO</name>
<keyword evidence="8" id="KW-1185">Reference proteome</keyword>
<feature type="compositionally biased region" description="Polar residues" evidence="4">
    <location>
        <begin position="1"/>
        <end position="22"/>
    </location>
</feature>
<comment type="subcellular location">
    <subcellularLocation>
        <location evidence="1">Membrane</location>
    </subcellularLocation>
</comment>
<evidence type="ECO:0000256" key="1">
    <source>
        <dbReference type="ARBA" id="ARBA00004370"/>
    </source>
</evidence>
<dbReference type="PANTHER" id="PTHR11860:SF87">
    <property type="entry name" value="CMRF35-LIKE MOLECULE 8"/>
    <property type="match status" value="1"/>
</dbReference>
<dbReference type="InterPro" id="IPR003599">
    <property type="entry name" value="Ig_sub"/>
</dbReference>
<dbReference type="SUPFAM" id="SSF48726">
    <property type="entry name" value="Immunoglobulin"/>
    <property type="match status" value="1"/>
</dbReference>
<feature type="transmembrane region" description="Helical" evidence="5">
    <location>
        <begin position="261"/>
        <end position="284"/>
    </location>
</feature>
<sequence length="354" mass="38571">MTQSSFSTSTASGDITTSSSPTDPVISSRPAFYENAQSSLSSDPLIFTAVGLTVMVIIFGAVLCIWNKQKRKSHSSNVNAEIQGTTNTTEVEEKRGFRNSATYEIKVHGHIGKGATITCSHSWATTNTKYFCRHPCGDKNVLVKSDQSPTGRYTLKDSGNGTFTVNITDLQESDSGTYWCGVWRAGFDTYIKVNLTVSKDPSENITTSTQLYKDIQTSTDPHTSTPTASKLSTTASKITRYSSTDDITISPSAKASVNTTVYILCVVGGLLIAVIIFAVGLVAVHQHRKNVKTSATITLPNESKAEQDDCIYENEASKTNSTPMKPINRTMTRQVQKSEMYSVYENLQELCGNL</sequence>
<feature type="transmembrane region" description="Helical" evidence="5">
    <location>
        <begin position="45"/>
        <end position="66"/>
    </location>
</feature>
<dbReference type="GO" id="GO:0005886">
    <property type="term" value="C:plasma membrane"/>
    <property type="evidence" value="ECO:0007669"/>
    <property type="project" value="TreeGrafter"/>
</dbReference>
<organism evidence="7 8">
    <name type="scientific">Labeo rohita</name>
    <name type="common">Indian major carp</name>
    <name type="synonym">Cyprinus rohita</name>
    <dbReference type="NCBI Taxonomy" id="84645"/>
    <lineage>
        <taxon>Eukaryota</taxon>
        <taxon>Metazoa</taxon>
        <taxon>Chordata</taxon>
        <taxon>Craniata</taxon>
        <taxon>Vertebrata</taxon>
        <taxon>Euteleostomi</taxon>
        <taxon>Actinopterygii</taxon>
        <taxon>Neopterygii</taxon>
        <taxon>Teleostei</taxon>
        <taxon>Ostariophysi</taxon>
        <taxon>Cypriniformes</taxon>
        <taxon>Cyprinidae</taxon>
        <taxon>Labeoninae</taxon>
        <taxon>Labeonini</taxon>
        <taxon>Labeo</taxon>
    </lineage>
</organism>
<dbReference type="SMART" id="SM00409">
    <property type="entry name" value="IG"/>
    <property type="match status" value="1"/>
</dbReference>
<comment type="caution">
    <text evidence="7">The sequence shown here is derived from an EMBL/GenBank/DDBJ whole genome shotgun (WGS) entry which is preliminary data.</text>
</comment>
<evidence type="ECO:0000256" key="3">
    <source>
        <dbReference type="ARBA" id="ARBA00023136"/>
    </source>
</evidence>
<keyword evidence="3 5" id="KW-0472">Membrane</keyword>
<evidence type="ECO:0000313" key="7">
    <source>
        <dbReference type="EMBL" id="RXN18572.1"/>
    </source>
</evidence>
<dbReference type="InterPro" id="IPR050671">
    <property type="entry name" value="CD300_family_receptors"/>
</dbReference>